<dbReference type="GO" id="GO:0046872">
    <property type="term" value="F:metal ion binding"/>
    <property type="evidence" value="ECO:0007669"/>
    <property type="project" value="UniProtKB-KW"/>
</dbReference>
<keyword evidence="6" id="KW-0472">Membrane</keyword>
<evidence type="ECO:0000313" key="8">
    <source>
        <dbReference type="Proteomes" id="UP000295345"/>
    </source>
</evidence>
<keyword evidence="3 7" id="KW-0378">Hydrolase</keyword>
<feature type="transmembrane region" description="Helical" evidence="6">
    <location>
        <begin position="280"/>
        <end position="301"/>
    </location>
</feature>
<accession>A0A4R4SBA9</accession>
<name>A0A4R4SBA9_9ACTN</name>
<gene>
    <name evidence="7" type="ORF">E1283_36110</name>
</gene>
<evidence type="ECO:0000256" key="4">
    <source>
        <dbReference type="ARBA" id="ARBA00022842"/>
    </source>
</evidence>
<dbReference type="Gene3D" id="3.40.50.1000">
    <property type="entry name" value="HAD superfamily/HAD-like"/>
    <property type="match status" value="1"/>
</dbReference>
<dbReference type="GO" id="GO:0016787">
    <property type="term" value="F:hydrolase activity"/>
    <property type="evidence" value="ECO:0007669"/>
    <property type="project" value="UniProtKB-KW"/>
</dbReference>
<protein>
    <submittedName>
        <fullName evidence="7">HAD-IB family hydrolase</fullName>
    </submittedName>
</protein>
<dbReference type="InterPro" id="IPR023214">
    <property type="entry name" value="HAD_sf"/>
</dbReference>
<keyword evidence="6" id="KW-0812">Transmembrane</keyword>
<dbReference type="Proteomes" id="UP000295345">
    <property type="component" value="Unassembled WGS sequence"/>
</dbReference>
<dbReference type="PANTHER" id="PTHR43344">
    <property type="entry name" value="PHOSPHOSERINE PHOSPHATASE"/>
    <property type="match status" value="1"/>
</dbReference>
<dbReference type="SUPFAM" id="SSF56784">
    <property type="entry name" value="HAD-like"/>
    <property type="match status" value="1"/>
</dbReference>
<organism evidence="7 8">
    <name type="scientific">Streptomyces hainanensis</name>
    <dbReference type="NCBI Taxonomy" id="402648"/>
    <lineage>
        <taxon>Bacteria</taxon>
        <taxon>Bacillati</taxon>
        <taxon>Actinomycetota</taxon>
        <taxon>Actinomycetes</taxon>
        <taxon>Kitasatosporales</taxon>
        <taxon>Streptomycetaceae</taxon>
        <taxon>Streptomyces</taxon>
    </lineage>
</organism>
<evidence type="ECO:0000256" key="2">
    <source>
        <dbReference type="ARBA" id="ARBA00022723"/>
    </source>
</evidence>
<dbReference type="EMBL" id="SMKI01000811">
    <property type="protein sequence ID" value="TDC60361.1"/>
    <property type="molecule type" value="Genomic_DNA"/>
</dbReference>
<evidence type="ECO:0000256" key="6">
    <source>
        <dbReference type="SAM" id="Phobius"/>
    </source>
</evidence>
<dbReference type="CDD" id="cd02612">
    <property type="entry name" value="HAD_PGPPase"/>
    <property type="match status" value="1"/>
</dbReference>
<dbReference type="Gene3D" id="1.20.1440.100">
    <property type="entry name" value="SG protein - dephosphorylation function"/>
    <property type="match status" value="1"/>
</dbReference>
<dbReference type="InterPro" id="IPR006385">
    <property type="entry name" value="HAD_hydro_SerB1"/>
</dbReference>
<proteinExistence type="inferred from homology"/>
<dbReference type="Pfam" id="PF12710">
    <property type="entry name" value="HAD"/>
    <property type="match status" value="1"/>
</dbReference>
<evidence type="ECO:0000313" key="7">
    <source>
        <dbReference type="EMBL" id="TDC60361.1"/>
    </source>
</evidence>
<keyword evidence="2" id="KW-0479">Metal-binding</keyword>
<feature type="region of interest" description="Disordered" evidence="5">
    <location>
        <begin position="1"/>
        <end position="46"/>
    </location>
</feature>
<comment type="similarity">
    <text evidence="1">Belongs to the HAD-like hydrolase superfamily. SerB family.</text>
</comment>
<dbReference type="OrthoDB" id="25607at2"/>
<dbReference type="FunFam" id="3.40.50.1000:FF:000025">
    <property type="entry name" value="HAD hydrolase, family IB"/>
    <property type="match status" value="1"/>
</dbReference>
<keyword evidence="4" id="KW-0460">Magnesium</keyword>
<dbReference type="NCBIfam" id="TIGR01490">
    <property type="entry name" value="HAD-SF-IB-hyp1"/>
    <property type="match status" value="1"/>
</dbReference>
<evidence type="ECO:0000256" key="5">
    <source>
        <dbReference type="SAM" id="MobiDB-lite"/>
    </source>
</evidence>
<reference evidence="7 8" key="1">
    <citation type="submission" date="2019-03" db="EMBL/GenBank/DDBJ databases">
        <title>Draft genome sequences of novel Actinobacteria.</title>
        <authorList>
            <person name="Sahin N."/>
            <person name="Ay H."/>
            <person name="Saygin H."/>
        </authorList>
    </citation>
    <scope>NUCLEOTIDE SEQUENCE [LARGE SCALE GENOMIC DNA]</scope>
    <source>
        <strain evidence="7 8">DSM 41900</strain>
    </source>
</reference>
<dbReference type="PANTHER" id="PTHR43344:SF15">
    <property type="entry name" value="PHOSPHOSERINE PHOSPHATASE SERB1"/>
    <property type="match status" value="1"/>
</dbReference>
<dbReference type="InterPro" id="IPR036412">
    <property type="entry name" value="HAD-like_sf"/>
</dbReference>
<sequence>MAAQRPQWLTPRRRPTTDRTRLAGEASAEAARKAVEEQADEEEPEFPVPGDVNAAAFFDLDNTVMQGAAIFHLGRGLYKRKFFRKRELAKFAWQQAYFRLAGAEHAGHMQDARESALSIVRGHRVAELTAIGEEIYDEYMAGRIWPGTRALAQAHLDAGQRVWLVTAAPVETATIIARRLGLTGALGTVAESVDGVYTGRLVGEPLHGPAKAAAVRALAEAEGLDLERCAAYSDSANDIPLLSLVGHPYAINPDSRLRAHARAKGWRRRDYRTGRKAVRVGVPAAAGAGAVVGGAAAALALHRRRR</sequence>
<keyword evidence="8" id="KW-1185">Reference proteome</keyword>
<dbReference type="AlphaFoldDB" id="A0A4R4SBA9"/>
<comment type="caution">
    <text evidence="7">The sequence shown here is derived from an EMBL/GenBank/DDBJ whole genome shotgun (WGS) entry which is preliminary data.</text>
</comment>
<dbReference type="RefSeq" id="WP_132822379.1">
    <property type="nucleotide sequence ID" value="NZ_SMKI01000811.1"/>
</dbReference>
<evidence type="ECO:0000256" key="1">
    <source>
        <dbReference type="ARBA" id="ARBA00009184"/>
    </source>
</evidence>
<keyword evidence="6" id="KW-1133">Transmembrane helix</keyword>
<evidence type="ECO:0000256" key="3">
    <source>
        <dbReference type="ARBA" id="ARBA00022801"/>
    </source>
</evidence>
<dbReference type="NCBIfam" id="TIGR01488">
    <property type="entry name" value="HAD-SF-IB"/>
    <property type="match status" value="1"/>
</dbReference>
<dbReference type="InterPro" id="IPR050582">
    <property type="entry name" value="HAD-like_SerB"/>
</dbReference>